<proteinExistence type="predicted"/>
<accession>A0A9P8FQ56</accession>
<keyword evidence="2" id="KW-1185">Reference proteome</keyword>
<feature type="non-terminal residue" evidence="1">
    <location>
        <position position="109"/>
    </location>
</feature>
<name>A0A9P8FQ56_AURME</name>
<gene>
    <name evidence="1" type="ORF">KCU98_g8856</name>
</gene>
<dbReference type="AlphaFoldDB" id="A0A9P8FQ56"/>
<dbReference type="EMBL" id="JAHFXS010001149">
    <property type="protein sequence ID" value="KAG9979316.1"/>
    <property type="molecule type" value="Genomic_DNA"/>
</dbReference>
<comment type="caution">
    <text evidence="1">The sequence shown here is derived from an EMBL/GenBank/DDBJ whole genome shotgun (WGS) entry which is preliminary data.</text>
</comment>
<protein>
    <submittedName>
        <fullName evidence="1">Uncharacterized protein</fullName>
    </submittedName>
</protein>
<reference evidence="1" key="2">
    <citation type="submission" date="2021-08" db="EMBL/GenBank/DDBJ databases">
        <authorList>
            <person name="Gostincar C."/>
            <person name="Sun X."/>
            <person name="Song Z."/>
            <person name="Gunde-Cimerman N."/>
        </authorList>
    </citation>
    <scope>NUCLEOTIDE SEQUENCE</scope>
    <source>
        <strain evidence="1">EXF-9298</strain>
    </source>
</reference>
<organism evidence="1 2">
    <name type="scientific">Aureobasidium melanogenum</name>
    <name type="common">Aureobasidium pullulans var. melanogenum</name>
    <dbReference type="NCBI Taxonomy" id="46634"/>
    <lineage>
        <taxon>Eukaryota</taxon>
        <taxon>Fungi</taxon>
        <taxon>Dikarya</taxon>
        <taxon>Ascomycota</taxon>
        <taxon>Pezizomycotina</taxon>
        <taxon>Dothideomycetes</taxon>
        <taxon>Dothideomycetidae</taxon>
        <taxon>Dothideales</taxon>
        <taxon>Saccotheciaceae</taxon>
        <taxon>Aureobasidium</taxon>
    </lineage>
</organism>
<evidence type="ECO:0000313" key="1">
    <source>
        <dbReference type="EMBL" id="KAG9979316.1"/>
    </source>
</evidence>
<dbReference type="Proteomes" id="UP000729357">
    <property type="component" value="Unassembled WGS sequence"/>
</dbReference>
<evidence type="ECO:0000313" key="2">
    <source>
        <dbReference type="Proteomes" id="UP000729357"/>
    </source>
</evidence>
<feature type="non-terminal residue" evidence="1">
    <location>
        <position position="1"/>
    </location>
</feature>
<reference evidence="1" key="1">
    <citation type="journal article" date="2021" name="J Fungi (Basel)">
        <title>Virulence traits and population genomics of the black yeast Aureobasidium melanogenum.</title>
        <authorList>
            <person name="Cernosa A."/>
            <person name="Sun X."/>
            <person name="Gostincar C."/>
            <person name="Fang C."/>
            <person name="Gunde-Cimerman N."/>
            <person name="Song Z."/>
        </authorList>
    </citation>
    <scope>NUCLEOTIDE SEQUENCE</scope>
    <source>
        <strain evidence="1">EXF-9298</strain>
    </source>
</reference>
<sequence>KSYAIPAGLSPCQQSVVSHNLIIRPAGVAQSVERVALIYCISTTSTFHTLVHGESLGRGMLGVDDFTAGVVQVEKVAGSSPAFGYSYIHAVRFFFALSRCVKRMNERGG</sequence>